<proteinExistence type="predicted"/>
<dbReference type="AlphaFoldDB" id="A0A085MU16"/>
<accession>A0A085MU16</accession>
<evidence type="ECO:0000256" key="1">
    <source>
        <dbReference type="SAM" id="MobiDB-lite"/>
    </source>
</evidence>
<sequence>APTACSQALSHLGEPTGWQLSKGRPSRQRLRSQKVQLPLRVQQRMRAAPESKSPRASALATCDLFDPAKSECRTTRSTTSLTISKAHTKRYTHI</sequence>
<organism evidence="2">
    <name type="scientific">Trichuris suis</name>
    <name type="common">pig whipworm</name>
    <dbReference type="NCBI Taxonomy" id="68888"/>
    <lineage>
        <taxon>Eukaryota</taxon>
        <taxon>Metazoa</taxon>
        <taxon>Ecdysozoa</taxon>
        <taxon>Nematoda</taxon>
        <taxon>Enoplea</taxon>
        <taxon>Dorylaimia</taxon>
        <taxon>Trichinellida</taxon>
        <taxon>Trichuridae</taxon>
        <taxon>Trichuris</taxon>
    </lineage>
</organism>
<dbReference type="EMBL" id="KL367652">
    <property type="protein sequence ID" value="KFD60712.1"/>
    <property type="molecule type" value="Genomic_DNA"/>
</dbReference>
<feature type="non-terminal residue" evidence="2">
    <location>
        <position position="94"/>
    </location>
</feature>
<name>A0A085MU16_9BILA</name>
<gene>
    <name evidence="2" type="ORF">M514_27106</name>
</gene>
<protein>
    <submittedName>
        <fullName evidence="2">Uncharacterized protein</fullName>
    </submittedName>
</protein>
<feature type="non-terminal residue" evidence="2">
    <location>
        <position position="1"/>
    </location>
</feature>
<feature type="region of interest" description="Disordered" evidence="1">
    <location>
        <begin position="1"/>
        <end position="35"/>
    </location>
</feature>
<dbReference type="Proteomes" id="UP000030758">
    <property type="component" value="Unassembled WGS sequence"/>
</dbReference>
<reference evidence="2" key="1">
    <citation type="journal article" date="2014" name="Nat. Genet.">
        <title>Genome and transcriptome of the porcine whipworm Trichuris suis.</title>
        <authorList>
            <person name="Jex A.R."/>
            <person name="Nejsum P."/>
            <person name="Schwarz E.M."/>
            <person name="Hu L."/>
            <person name="Young N.D."/>
            <person name="Hall R.S."/>
            <person name="Korhonen P.K."/>
            <person name="Liao S."/>
            <person name="Thamsborg S."/>
            <person name="Xia J."/>
            <person name="Xu P."/>
            <person name="Wang S."/>
            <person name="Scheerlinck J.P."/>
            <person name="Hofmann A."/>
            <person name="Sternberg P.W."/>
            <person name="Wang J."/>
            <person name="Gasser R.B."/>
        </authorList>
    </citation>
    <scope>NUCLEOTIDE SEQUENCE [LARGE SCALE GENOMIC DNA]</scope>
    <source>
        <strain evidence="2">DCEP-RM93F</strain>
    </source>
</reference>
<evidence type="ECO:0000313" key="2">
    <source>
        <dbReference type="EMBL" id="KFD60712.1"/>
    </source>
</evidence>